<accession>A0A222FPF1</accession>
<dbReference type="Pfam" id="PF04273">
    <property type="entry name" value="BLH_phosphatase"/>
    <property type="match status" value="1"/>
</dbReference>
<evidence type="ECO:0000256" key="2">
    <source>
        <dbReference type="ARBA" id="ARBA00022630"/>
    </source>
</evidence>
<dbReference type="GO" id="GO:0071949">
    <property type="term" value="F:FAD binding"/>
    <property type="evidence" value="ECO:0007669"/>
    <property type="project" value="TreeGrafter"/>
</dbReference>
<keyword evidence="9" id="KW-1185">Reference proteome</keyword>
<dbReference type="SUPFAM" id="SSF51905">
    <property type="entry name" value="FAD/NAD(P)-binding domain"/>
    <property type="match status" value="2"/>
</dbReference>
<evidence type="ECO:0000256" key="1">
    <source>
        <dbReference type="ARBA" id="ARBA00001974"/>
    </source>
</evidence>
<evidence type="ECO:0000313" key="9">
    <source>
        <dbReference type="Proteomes" id="UP000202440"/>
    </source>
</evidence>
<dbReference type="PANTHER" id="PTHR10632">
    <property type="entry name" value="SULFIDE:QUINONE OXIDOREDUCTASE"/>
    <property type="match status" value="1"/>
</dbReference>
<keyword evidence="2" id="KW-0285">Flavoprotein</keyword>
<dbReference type="RefSeq" id="WP_094061831.1">
    <property type="nucleotide sequence ID" value="NZ_CP022530.1"/>
</dbReference>
<proteinExistence type="predicted"/>
<dbReference type="GO" id="GO:0070224">
    <property type="term" value="F:sulfide:quinone oxidoreductase activity"/>
    <property type="evidence" value="ECO:0007669"/>
    <property type="project" value="TreeGrafter"/>
</dbReference>
<dbReference type="GO" id="GO:0048038">
    <property type="term" value="F:quinone binding"/>
    <property type="evidence" value="ECO:0007669"/>
    <property type="project" value="UniProtKB-KW"/>
</dbReference>
<evidence type="ECO:0000256" key="5">
    <source>
        <dbReference type="ARBA" id="ARBA00022946"/>
    </source>
</evidence>
<gene>
    <name evidence="8" type="ORF">CHH28_19240</name>
</gene>
<feature type="domain" description="Beta-lactamase hydrolase-like protein phosphatase-like" evidence="7">
    <location>
        <begin position="2"/>
        <end position="109"/>
    </location>
</feature>
<dbReference type="FunFam" id="3.50.50.60:FF:000034">
    <property type="entry name" value="sulfide:quinone oxidoreductase, mitochondrial"/>
    <property type="match status" value="1"/>
</dbReference>
<dbReference type="EMBL" id="CP022530">
    <property type="protein sequence ID" value="ASP40670.1"/>
    <property type="molecule type" value="Genomic_DNA"/>
</dbReference>
<keyword evidence="6" id="KW-0560">Oxidoreductase</keyword>
<dbReference type="Proteomes" id="UP000202440">
    <property type="component" value="Chromosome"/>
</dbReference>
<dbReference type="GO" id="GO:0016787">
    <property type="term" value="F:hydrolase activity"/>
    <property type="evidence" value="ECO:0007669"/>
    <property type="project" value="InterPro"/>
</dbReference>
<dbReference type="InterPro" id="IPR005939">
    <property type="entry name" value="BLH_phosphatase-like"/>
</dbReference>
<keyword evidence="4" id="KW-0274">FAD</keyword>
<sequence length="576" mass="62995">MDMKTLTPFLSVSPQLSSSDIGIAAACGFRAIVCNRPDGEGDDQPDHEEMAAACERHGLEFRYQPVVSGQIGDQDIQHFANTMGDLTGPVLAYCRSGMRCATLWALSTAPKLDVDAILSTTKRAGYDLSAQRQRLRQLASERQGVNNVAGRRHDVLIIGGGTGGQAVASSLLKRQPDLDIAIVEPRSEHFYQPGWTLVGGGVFQRSDTSRPMQQIMPKDAHWYHAACSRFVPEQQHIVLEDGECIGYRILVVAPGLKLNWDAIDGIKDTLGQHGVTSNYVFDLAPYTWELVQNTSSGKALFTQPAMPIKCAGAPQKAMYLSCDHWQRQGQLGDMQVEFCNAGGVLFGVADYVPALQSYIDHYGIQVNYFSNLIAVDGQAKTAVLSVANADGEQQTIEKSFDMLHVCPPQCAPDFIADSPLAGDGGWLELNSDTLQHSRFGNVFGLGDVGNTPNAKTAAAIRKQAPVVAENIIMVLNGESPRAVYNGYGACPLTVERGKIVLAEFGYGGQLDPTLPRWLIEGTLPTRLAWHLKEKVLPWVYWNALLKGREWLVRPTVLPRPIPAQESVQNMPAQERR</sequence>
<evidence type="ECO:0000313" key="8">
    <source>
        <dbReference type="EMBL" id="ASP40670.1"/>
    </source>
</evidence>
<evidence type="ECO:0000256" key="3">
    <source>
        <dbReference type="ARBA" id="ARBA00022719"/>
    </source>
</evidence>
<dbReference type="OrthoDB" id="9802771at2"/>
<dbReference type="AlphaFoldDB" id="A0A222FPF1"/>
<keyword evidence="3" id="KW-0874">Quinone</keyword>
<comment type="cofactor">
    <cofactor evidence="1">
        <name>FAD</name>
        <dbReference type="ChEBI" id="CHEBI:57692"/>
    </cofactor>
</comment>
<dbReference type="InterPro" id="IPR036188">
    <property type="entry name" value="FAD/NAD-bd_sf"/>
</dbReference>
<reference evidence="8 9" key="1">
    <citation type="submission" date="2017-07" db="EMBL/GenBank/DDBJ databases">
        <title>Annotated genome sequence of Bacterioplanes sanyensis isolated from Red Sea.</title>
        <authorList>
            <person name="Rehman Z.U."/>
        </authorList>
    </citation>
    <scope>NUCLEOTIDE SEQUENCE [LARGE SCALE GENOMIC DNA]</scope>
    <source>
        <strain evidence="8 9">NV9</strain>
    </source>
</reference>
<dbReference type="Gene3D" id="3.50.50.60">
    <property type="entry name" value="FAD/NAD(P)-binding domain"/>
    <property type="match status" value="2"/>
</dbReference>
<dbReference type="CDD" id="cd14503">
    <property type="entry name" value="PTP-bact"/>
    <property type="match status" value="1"/>
</dbReference>
<dbReference type="PANTHER" id="PTHR10632:SF2">
    <property type="entry name" value="SULFIDE:QUINONE OXIDOREDUCTASE, MITOCHONDRIAL"/>
    <property type="match status" value="1"/>
</dbReference>
<name>A0A222FPF1_9GAMM</name>
<evidence type="ECO:0000256" key="6">
    <source>
        <dbReference type="ARBA" id="ARBA00023002"/>
    </source>
</evidence>
<protein>
    <submittedName>
        <fullName evidence="8">TIGR01244 family protein</fullName>
    </submittedName>
</protein>
<dbReference type="Gene3D" id="3.90.190.10">
    <property type="entry name" value="Protein tyrosine phosphatase superfamily"/>
    <property type="match status" value="1"/>
</dbReference>
<dbReference type="NCBIfam" id="TIGR01244">
    <property type="entry name" value="TIGR01244 family sulfur transferase"/>
    <property type="match status" value="1"/>
</dbReference>
<evidence type="ECO:0000259" key="7">
    <source>
        <dbReference type="Pfam" id="PF04273"/>
    </source>
</evidence>
<dbReference type="GO" id="GO:0070221">
    <property type="term" value="P:sulfide oxidation, using sulfide:quinone oxidoreductase"/>
    <property type="evidence" value="ECO:0007669"/>
    <property type="project" value="TreeGrafter"/>
</dbReference>
<dbReference type="InterPro" id="IPR015904">
    <property type="entry name" value="Sulphide_quinone_reductase"/>
</dbReference>
<organism evidence="8 9">
    <name type="scientific">Bacterioplanes sanyensis</name>
    <dbReference type="NCBI Taxonomy" id="1249553"/>
    <lineage>
        <taxon>Bacteria</taxon>
        <taxon>Pseudomonadati</taxon>
        <taxon>Pseudomonadota</taxon>
        <taxon>Gammaproteobacteria</taxon>
        <taxon>Oceanospirillales</taxon>
        <taxon>Oceanospirillaceae</taxon>
        <taxon>Bacterioplanes</taxon>
    </lineage>
</organism>
<dbReference type="KEGG" id="bsan:CHH28_19240"/>
<evidence type="ECO:0000256" key="4">
    <source>
        <dbReference type="ARBA" id="ARBA00022827"/>
    </source>
</evidence>
<keyword evidence="5" id="KW-0809">Transit peptide</keyword>
<dbReference type="InterPro" id="IPR029021">
    <property type="entry name" value="Prot-tyrosine_phosphatase-like"/>
</dbReference>